<gene>
    <name evidence="1" type="ORF">RF11_07425</name>
</gene>
<sequence>MQAVRSFISWFKNENIAEVDAIFIDYFPKNLSNEFVRIKDYGNTVEDYSEKKLLLIDVFTFIFRNHHLLWECETQPFVDIFLKLIPNQDDMSAYNPDSLMNSIIICALNASNKVSFIKYNCMFHFYHNFIKENHILAHKFWDMCEEVYEPDISHTSFYFCEKITNCLDPIMTTFLTTGNHDMTRLLFIVVDMLYDQKLIDKIRFDLESFYSITDTLIQNYIDHEEYEEIIDNLPKIWSDIFNQNAITFQIDDIRKLTLFAALFSVDMVNKLMKRFVNGCRFEVTIKKTKKLYIIYLALVALNTTDTDSRSWLIDLLKDLHQNFQEYLKTDFIHALPLEHQFVILQYYIKSSITTNMDLSPRDYKIINSFLDRLCTSPSLGLNRLFLLSQILPQSFDHNLSDESYPPNFSMKILGFMNDLILALSSDMYNQKLLTEKQLFMYEFIKINCLSNIKVDLIRSIFSRCRSDMTTDSQDWIPAKLGTSEYKIHNYIFGFLLNHFNEFTILENYDRDNYLKLCAGNYTNLSEIPNNHEQFGFLNTLKDVSNVPR</sequence>
<dbReference type="Proteomes" id="UP000031668">
    <property type="component" value="Unassembled WGS sequence"/>
</dbReference>
<dbReference type="EMBL" id="JWZT01000170">
    <property type="protein sequence ID" value="KII74913.1"/>
    <property type="molecule type" value="Genomic_DNA"/>
</dbReference>
<protein>
    <submittedName>
        <fullName evidence="1">Uncharacterized protein</fullName>
    </submittedName>
</protein>
<reference evidence="1 2" key="1">
    <citation type="journal article" date="2014" name="Genome Biol. Evol.">
        <title>The genome of the myxosporean Thelohanellus kitauei shows adaptations to nutrient acquisition within its fish host.</title>
        <authorList>
            <person name="Yang Y."/>
            <person name="Xiong J."/>
            <person name="Zhou Z."/>
            <person name="Huo F."/>
            <person name="Miao W."/>
            <person name="Ran C."/>
            <person name="Liu Y."/>
            <person name="Zhang J."/>
            <person name="Feng J."/>
            <person name="Wang M."/>
            <person name="Wang M."/>
            <person name="Wang L."/>
            <person name="Yao B."/>
        </authorList>
    </citation>
    <scope>NUCLEOTIDE SEQUENCE [LARGE SCALE GENOMIC DNA]</scope>
    <source>
        <strain evidence="1">Wuqing</strain>
    </source>
</reference>
<evidence type="ECO:0000313" key="2">
    <source>
        <dbReference type="Proteomes" id="UP000031668"/>
    </source>
</evidence>
<name>A0A0C2JZ43_THEKT</name>
<accession>A0A0C2JZ43</accession>
<comment type="caution">
    <text evidence="1">The sequence shown here is derived from an EMBL/GenBank/DDBJ whole genome shotgun (WGS) entry which is preliminary data.</text>
</comment>
<organism evidence="1 2">
    <name type="scientific">Thelohanellus kitauei</name>
    <name type="common">Myxosporean</name>
    <dbReference type="NCBI Taxonomy" id="669202"/>
    <lineage>
        <taxon>Eukaryota</taxon>
        <taxon>Metazoa</taxon>
        <taxon>Cnidaria</taxon>
        <taxon>Myxozoa</taxon>
        <taxon>Myxosporea</taxon>
        <taxon>Bivalvulida</taxon>
        <taxon>Platysporina</taxon>
        <taxon>Myxobolidae</taxon>
        <taxon>Thelohanellus</taxon>
    </lineage>
</organism>
<keyword evidence="2" id="KW-1185">Reference proteome</keyword>
<evidence type="ECO:0000313" key="1">
    <source>
        <dbReference type="EMBL" id="KII74913.1"/>
    </source>
</evidence>
<dbReference type="AlphaFoldDB" id="A0A0C2JZ43"/>
<proteinExistence type="predicted"/>